<feature type="non-terminal residue" evidence="1">
    <location>
        <position position="1"/>
    </location>
</feature>
<sequence length="92" mass="11176">IQEFYEHIEYYFIHQFNGNTHLIALIQWIQKVNEDEYELKFFRGFGTKQFINVRVINRYVGFLECKNFLSIIDKELNDFDNNNIESSSKDNK</sequence>
<evidence type="ECO:0000313" key="2">
    <source>
        <dbReference type="Proteomes" id="UP000789901"/>
    </source>
</evidence>
<name>A0ABN7W2D0_GIGMA</name>
<evidence type="ECO:0000313" key="1">
    <source>
        <dbReference type="EMBL" id="CAG8813343.1"/>
    </source>
</evidence>
<protein>
    <submittedName>
        <fullName evidence="1">10235_t:CDS:1</fullName>
    </submittedName>
</protein>
<dbReference type="EMBL" id="CAJVQB010028965">
    <property type="protein sequence ID" value="CAG8813343.1"/>
    <property type="molecule type" value="Genomic_DNA"/>
</dbReference>
<accession>A0ABN7W2D0</accession>
<organism evidence="1 2">
    <name type="scientific">Gigaspora margarita</name>
    <dbReference type="NCBI Taxonomy" id="4874"/>
    <lineage>
        <taxon>Eukaryota</taxon>
        <taxon>Fungi</taxon>
        <taxon>Fungi incertae sedis</taxon>
        <taxon>Mucoromycota</taxon>
        <taxon>Glomeromycotina</taxon>
        <taxon>Glomeromycetes</taxon>
        <taxon>Diversisporales</taxon>
        <taxon>Gigasporaceae</taxon>
        <taxon>Gigaspora</taxon>
    </lineage>
</organism>
<proteinExistence type="predicted"/>
<reference evidence="1 2" key="1">
    <citation type="submission" date="2021-06" db="EMBL/GenBank/DDBJ databases">
        <authorList>
            <person name="Kallberg Y."/>
            <person name="Tangrot J."/>
            <person name="Rosling A."/>
        </authorList>
    </citation>
    <scope>NUCLEOTIDE SEQUENCE [LARGE SCALE GENOMIC DNA]</scope>
    <source>
        <strain evidence="1 2">120-4 pot B 10/14</strain>
    </source>
</reference>
<dbReference type="Proteomes" id="UP000789901">
    <property type="component" value="Unassembled WGS sequence"/>
</dbReference>
<comment type="caution">
    <text evidence="1">The sequence shown here is derived from an EMBL/GenBank/DDBJ whole genome shotgun (WGS) entry which is preliminary data.</text>
</comment>
<gene>
    <name evidence="1" type="ORF">GMARGA_LOCUS25762</name>
</gene>
<keyword evidence="2" id="KW-1185">Reference proteome</keyword>